<dbReference type="RefSeq" id="WP_335963192.1">
    <property type="nucleotide sequence ID" value="NZ_JAXBLX010000043.1"/>
</dbReference>
<dbReference type="Gene3D" id="3.40.30.10">
    <property type="entry name" value="Glutaredoxin"/>
    <property type="match status" value="1"/>
</dbReference>
<accession>A0ABV6K7Q7</accession>
<sequence length="104" mass="11976">MVQLQENLELFDGLEADLYAISTDTPDNSKRLKEAGAFTFTFLTDHTFEVLEHVDMRNDNLSYRGISVLDKDGNHIYHQVNDLWGDQIEATRNIIFEKVGEITK</sequence>
<keyword evidence="1" id="KW-1015">Disulfide bond</keyword>
<dbReference type="EMBL" id="JBHLUX010000005">
    <property type="protein sequence ID" value="MFC0469342.1"/>
    <property type="molecule type" value="Genomic_DNA"/>
</dbReference>
<comment type="caution">
    <text evidence="3">The sequence shown here is derived from an EMBL/GenBank/DDBJ whole genome shotgun (WGS) entry which is preliminary data.</text>
</comment>
<organism evidence="3 4">
    <name type="scientific">Halalkalibacter kiskunsagensis</name>
    <dbReference type="NCBI Taxonomy" id="1548599"/>
    <lineage>
        <taxon>Bacteria</taxon>
        <taxon>Bacillati</taxon>
        <taxon>Bacillota</taxon>
        <taxon>Bacilli</taxon>
        <taxon>Bacillales</taxon>
        <taxon>Bacillaceae</taxon>
        <taxon>Halalkalibacter</taxon>
    </lineage>
</organism>
<evidence type="ECO:0000313" key="4">
    <source>
        <dbReference type="Proteomes" id="UP001589838"/>
    </source>
</evidence>
<dbReference type="InterPro" id="IPR000866">
    <property type="entry name" value="AhpC/TSA"/>
</dbReference>
<dbReference type="InterPro" id="IPR036249">
    <property type="entry name" value="Thioredoxin-like_sf"/>
</dbReference>
<dbReference type="Proteomes" id="UP001589838">
    <property type="component" value="Unassembled WGS sequence"/>
</dbReference>
<evidence type="ECO:0000256" key="1">
    <source>
        <dbReference type="ARBA" id="ARBA00023157"/>
    </source>
</evidence>
<gene>
    <name evidence="3" type="ORF">ACFFHM_02010</name>
</gene>
<protein>
    <submittedName>
        <fullName evidence="3">Redoxin domain-containing protein</fullName>
    </submittedName>
</protein>
<reference evidence="3 4" key="1">
    <citation type="submission" date="2024-09" db="EMBL/GenBank/DDBJ databases">
        <authorList>
            <person name="Sun Q."/>
            <person name="Mori K."/>
        </authorList>
    </citation>
    <scope>NUCLEOTIDE SEQUENCE [LARGE SCALE GENOMIC DNA]</scope>
    <source>
        <strain evidence="3 4">NCAIM B.02610</strain>
    </source>
</reference>
<dbReference type="Pfam" id="PF00578">
    <property type="entry name" value="AhpC-TSA"/>
    <property type="match status" value="1"/>
</dbReference>
<evidence type="ECO:0000259" key="2">
    <source>
        <dbReference type="Pfam" id="PF00578"/>
    </source>
</evidence>
<name>A0ABV6K7Q7_9BACI</name>
<proteinExistence type="predicted"/>
<feature type="domain" description="Alkyl hydroperoxide reductase subunit C/ Thiol specific antioxidant" evidence="2">
    <location>
        <begin position="2"/>
        <end position="74"/>
    </location>
</feature>
<dbReference type="SUPFAM" id="SSF52833">
    <property type="entry name" value="Thioredoxin-like"/>
    <property type="match status" value="1"/>
</dbReference>
<keyword evidence="4" id="KW-1185">Reference proteome</keyword>
<evidence type="ECO:0000313" key="3">
    <source>
        <dbReference type="EMBL" id="MFC0469342.1"/>
    </source>
</evidence>